<feature type="transmembrane region" description="Helical" evidence="1">
    <location>
        <begin position="189"/>
        <end position="213"/>
    </location>
</feature>
<protein>
    <recommendedName>
        <fullName evidence="4">DUF2079 domain-containing protein</fullName>
    </recommendedName>
</protein>
<reference evidence="2 3" key="1">
    <citation type="submission" date="2017-09" db="EMBL/GenBank/DDBJ databases">
        <title>Depth-based differentiation of microbial function through sediment-hosted aquifers and enrichment of novel symbionts in the deep terrestrial subsurface.</title>
        <authorList>
            <person name="Probst A.J."/>
            <person name="Ladd B."/>
            <person name="Jarett J.K."/>
            <person name="Geller-Mcgrath D.E."/>
            <person name="Sieber C.M."/>
            <person name="Emerson J.B."/>
            <person name="Anantharaman K."/>
            <person name="Thomas B.C."/>
            <person name="Malmstrom R."/>
            <person name="Stieglmeier M."/>
            <person name="Klingl A."/>
            <person name="Woyke T."/>
            <person name="Ryan C.M."/>
            <person name="Banfield J.F."/>
        </authorList>
    </citation>
    <scope>NUCLEOTIDE SEQUENCE [LARGE SCALE GENOMIC DNA]</scope>
    <source>
        <strain evidence="2">CG10_big_fil_rev_8_21_14_0_10_32_10</strain>
    </source>
</reference>
<feature type="transmembrane region" description="Helical" evidence="1">
    <location>
        <begin position="158"/>
        <end position="177"/>
    </location>
</feature>
<keyword evidence="1" id="KW-0472">Membrane</keyword>
<gene>
    <name evidence="2" type="ORF">COV24_01980</name>
</gene>
<feature type="transmembrane region" description="Helical" evidence="1">
    <location>
        <begin position="360"/>
        <end position="380"/>
    </location>
</feature>
<evidence type="ECO:0008006" key="4">
    <source>
        <dbReference type="Google" id="ProtNLM"/>
    </source>
</evidence>
<feature type="transmembrane region" description="Helical" evidence="1">
    <location>
        <begin position="225"/>
        <end position="246"/>
    </location>
</feature>
<feature type="transmembrane region" description="Helical" evidence="1">
    <location>
        <begin position="88"/>
        <end position="118"/>
    </location>
</feature>
<organism evidence="2 3">
    <name type="scientific">candidate division WWE3 bacterium CG10_big_fil_rev_8_21_14_0_10_32_10</name>
    <dbReference type="NCBI Taxonomy" id="1975090"/>
    <lineage>
        <taxon>Bacteria</taxon>
        <taxon>Katanobacteria</taxon>
    </lineage>
</organism>
<feature type="transmembrane region" description="Helical" evidence="1">
    <location>
        <begin position="16"/>
        <end position="36"/>
    </location>
</feature>
<keyword evidence="1" id="KW-1133">Transmembrane helix</keyword>
<sequence length="677" mass="78869">MLKFFLNLSKKNTRKTVGVIFIIYLVLFSFISFKYVSRSYNDYIYGKFDLGNVNQMLYNSTRGFFMSVTDQFGSNVPRWSMSHIDPSILIFMPINLVFTDAFVLLIFLVLCFSLSSVLSYLISLNEKLTYLQAFMVSSLIFLFPISGYILVWTGFRPLVLAMPFLLLLYYILQKIEYSKLVKHKNLCLIIFYISVLIFILSKEELGFVLFAFLPHLYKKFKKMRFHLVVSSVFSFLWSVFSFVYLIPAYTLGRSQSLEGFSKYIGVNPEKYYYLFSSNFFLHRYEQFGDSYVGILVGIILHPLLFVQVFLKPEVLSTLFSLFAPILFSILFSPLVFLAALPEILIHGITGDPTVFSIENHRLLAVVPILIISVISFVKYLNTKKNLYFSYVYLILVLFFSVGISYYSKSPLLYTVYERIKQTVYNNKKVFAEINKKAEWNYNLDPKCADYIVSKLLPNDKVSVPQPLGAKTSNRYYNALYPTGLNKSNVVVVDVLERKVTDFLELNFLYNKKALNKYVTDSTVEITTACNRLFMLKKAEKSNYTVSYSTYISKEKPLFTYLYKDEDFFKIYDLNISKMSDKRLQVSYNYSFDWEPGRDQFFGYTILESNENKWSFIHVPSYFSNIYAVTLPNNIINETFDIEIPEYIRSKPGMYTIYFGIGTNAYTKNNIKVGEIKL</sequence>
<comment type="caution">
    <text evidence="2">The sequence shown here is derived from an EMBL/GenBank/DDBJ whole genome shotgun (WGS) entry which is preliminary data.</text>
</comment>
<feature type="transmembrane region" description="Helical" evidence="1">
    <location>
        <begin position="387"/>
        <end position="406"/>
    </location>
</feature>
<dbReference type="EMBL" id="PCXU01000018">
    <property type="protein sequence ID" value="PIR43571.1"/>
    <property type="molecule type" value="Genomic_DNA"/>
</dbReference>
<dbReference type="Proteomes" id="UP000230214">
    <property type="component" value="Unassembled WGS sequence"/>
</dbReference>
<proteinExistence type="predicted"/>
<accession>A0A2H0RAL9</accession>
<feature type="transmembrane region" description="Helical" evidence="1">
    <location>
        <begin position="291"/>
        <end position="310"/>
    </location>
</feature>
<feature type="transmembrane region" description="Helical" evidence="1">
    <location>
        <begin position="317"/>
        <end position="340"/>
    </location>
</feature>
<evidence type="ECO:0000256" key="1">
    <source>
        <dbReference type="SAM" id="Phobius"/>
    </source>
</evidence>
<dbReference type="Pfam" id="PF09852">
    <property type="entry name" value="DUF2079"/>
    <property type="match status" value="1"/>
</dbReference>
<evidence type="ECO:0000313" key="3">
    <source>
        <dbReference type="Proteomes" id="UP000230214"/>
    </source>
</evidence>
<dbReference type="AlphaFoldDB" id="A0A2H0RAL9"/>
<name>A0A2H0RAL9_UNCKA</name>
<keyword evidence="1" id="KW-0812">Transmembrane</keyword>
<feature type="transmembrane region" description="Helical" evidence="1">
    <location>
        <begin position="130"/>
        <end position="151"/>
    </location>
</feature>
<dbReference type="InterPro" id="IPR018650">
    <property type="entry name" value="STSV1_Orf64"/>
</dbReference>
<evidence type="ECO:0000313" key="2">
    <source>
        <dbReference type="EMBL" id="PIR43571.1"/>
    </source>
</evidence>